<proteinExistence type="inferred from homology"/>
<dbReference type="AlphaFoldDB" id="A0A8H7U6R7"/>
<dbReference type="Gene3D" id="3.30.70.330">
    <property type="match status" value="1"/>
</dbReference>
<dbReference type="SUPFAM" id="SSF51735">
    <property type="entry name" value="NAD(P)-binding Rossmann-fold domains"/>
    <property type="match status" value="1"/>
</dbReference>
<dbReference type="SUPFAM" id="SSF54928">
    <property type="entry name" value="RNA-binding domain, RBD"/>
    <property type="match status" value="1"/>
</dbReference>
<dbReference type="Proteomes" id="UP000654370">
    <property type="component" value="Unassembled WGS sequence"/>
</dbReference>
<keyword evidence="7" id="KW-0648">Protein biosynthesis</keyword>
<evidence type="ECO:0000313" key="11">
    <source>
        <dbReference type="EMBL" id="KAG2171696.1"/>
    </source>
</evidence>
<dbReference type="PROSITE" id="PS50102">
    <property type="entry name" value="RRM"/>
    <property type="match status" value="1"/>
</dbReference>
<dbReference type="CDD" id="cd12278">
    <property type="entry name" value="RRM_eIF3B"/>
    <property type="match status" value="1"/>
</dbReference>
<keyword evidence="2" id="KW-0963">Cytoplasm</keyword>
<evidence type="ECO:0000256" key="2">
    <source>
        <dbReference type="ARBA" id="ARBA00022490"/>
    </source>
</evidence>
<dbReference type="InterPro" id="IPR012677">
    <property type="entry name" value="Nucleotide-bd_a/b_plait_sf"/>
</dbReference>
<organism evidence="11 12">
    <name type="scientific">Mortierella isabellina</name>
    <name type="common">Filamentous fungus</name>
    <name type="synonym">Umbelopsis isabellina</name>
    <dbReference type="NCBI Taxonomy" id="91625"/>
    <lineage>
        <taxon>Eukaryota</taxon>
        <taxon>Fungi</taxon>
        <taxon>Fungi incertae sedis</taxon>
        <taxon>Mucoromycota</taxon>
        <taxon>Mucoromycotina</taxon>
        <taxon>Umbelopsidomycetes</taxon>
        <taxon>Umbelopsidales</taxon>
        <taxon>Umbelopsidaceae</taxon>
        <taxon>Umbelopsis</taxon>
    </lineage>
</organism>
<keyword evidence="12" id="KW-1185">Reference proteome</keyword>
<evidence type="ECO:0000259" key="10">
    <source>
        <dbReference type="PROSITE" id="PS50102"/>
    </source>
</evidence>
<keyword evidence="3" id="KW-0396">Initiation factor</keyword>
<dbReference type="InterPro" id="IPR034363">
    <property type="entry name" value="eIF3B_RRM"/>
</dbReference>
<dbReference type="PANTHER" id="PTHR14068">
    <property type="entry name" value="EUKARYOTIC TRANSLATION INITIATION FACTOR 3 EIF3 -RELATED"/>
    <property type="match status" value="1"/>
</dbReference>
<dbReference type="GO" id="GO:0003743">
    <property type="term" value="F:translation initiation factor activity"/>
    <property type="evidence" value="ECO:0007669"/>
    <property type="project" value="UniProtKB-KW"/>
</dbReference>
<dbReference type="Pfam" id="PF08662">
    <property type="entry name" value="eIF2A"/>
    <property type="match status" value="1"/>
</dbReference>
<dbReference type="PANTHER" id="PTHR14068:SF0">
    <property type="entry name" value="EUKARYOTIC TRANSLATION INITIATION FACTOR 3 SUBUNIT B"/>
    <property type="match status" value="1"/>
</dbReference>
<dbReference type="InterPro" id="IPR001509">
    <property type="entry name" value="Epimerase_deHydtase"/>
</dbReference>
<dbReference type="SMART" id="SM00361">
    <property type="entry name" value="RRM_1"/>
    <property type="match status" value="1"/>
</dbReference>
<dbReference type="InterPro" id="IPR036291">
    <property type="entry name" value="NAD(P)-bd_dom_sf"/>
</dbReference>
<feature type="domain" description="RRM" evidence="10">
    <location>
        <begin position="37"/>
        <end position="128"/>
    </location>
</feature>
<comment type="caution">
    <text evidence="11">The sequence shown here is derived from an EMBL/GenBank/DDBJ whole genome shotgun (WGS) entry which is preliminary data.</text>
</comment>
<evidence type="ECO:0000256" key="8">
    <source>
        <dbReference type="ARBA" id="ARBA00031100"/>
    </source>
</evidence>
<dbReference type="OrthoDB" id="10250414at2759"/>
<reference evidence="11" key="1">
    <citation type="submission" date="2020-12" db="EMBL/GenBank/DDBJ databases">
        <title>Metabolic potential, ecology and presence of endohyphal bacteria is reflected in genomic diversity of Mucoromycotina.</title>
        <authorList>
            <person name="Muszewska A."/>
            <person name="Okrasinska A."/>
            <person name="Steczkiewicz K."/>
            <person name="Drgas O."/>
            <person name="Orlowska M."/>
            <person name="Perlinska-Lenart U."/>
            <person name="Aleksandrzak-Piekarczyk T."/>
            <person name="Szatraj K."/>
            <person name="Zielenkiewicz U."/>
            <person name="Pilsyk S."/>
            <person name="Malc E."/>
            <person name="Mieczkowski P."/>
            <person name="Kruszewska J.S."/>
            <person name="Biernat P."/>
            <person name="Pawlowska J."/>
        </authorList>
    </citation>
    <scope>NUCLEOTIDE SEQUENCE</scope>
    <source>
        <strain evidence="11">WA0000067209</strain>
    </source>
</reference>
<evidence type="ECO:0000256" key="5">
    <source>
        <dbReference type="ARBA" id="ARBA00022737"/>
    </source>
</evidence>
<evidence type="ECO:0000256" key="4">
    <source>
        <dbReference type="ARBA" id="ARBA00022574"/>
    </source>
</evidence>
<dbReference type="InterPro" id="IPR003954">
    <property type="entry name" value="RRM_euk-type"/>
</dbReference>
<dbReference type="GO" id="GO:0031369">
    <property type="term" value="F:translation initiation factor binding"/>
    <property type="evidence" value="ECO:0007669"/>
    <property type="project" value="InterPro"/>
</dbReference>
<evidence type="ECO:0000256" key="6">
    <source>
        <dbReference type="ARBA" id="ARBA00022884"/>
    </source>
</evidence>
<comment type="subcellular location">
    <subcellularLocation>
        <location evidence="1">Cytoplasm</location>
    </subcellularLocation>
</comment>
<dbReference type="FunFam" id="2.130.10.10:FF:000419">
    <property type="entry name" value="Eukaryotic translation initiation factor 3 subunit B"/>
    <property type="match status" value="1"/>
</dbReference>
<evidence type="ECO:0000313" key="12">
    <source>
        <dbReference type="Proteomes" id="UP000654370"/>
    </source>
</evidence>
<dbReference type="SUPFAM" id="SSF82171">
    <property type="entry name" value="DPP6 N-terminal domain-like"/>
    <property type="match status" value="1"/>
</dbReference>
<feature type="non-terminal residue" evidence="11">
    <location>
        <position position="1"/>
    </location>
</feature>
<dbReference type="InterPro" id="IPR013979">
    <property type="entry name" value="TIF_beta_prop-like"/>
</dbReference>
<dbReference type="InterPro" id="IPR000504">
    <property type="entry name" value="RRM_dom"/>
</dbReference>
<dbReference type="EMBL" id="JAEPQZ010000019">
    <property type="protein sequence ID" value="KAG2171696.1"/>
    <property type="molecule type" value="Genomic_DNA"/>
</dbReference>
<dbReference type="Pfam" id="PF01370">
    <property type="entry name" value="Epimerase"/>
    <property type="match status" value="1"/>
</dbReference>
<name>A0A8H7U6R7_MORIS</name>
<dbReference type="FunFam" id="3.30.70.330:FF:000235">
    <property type="entry name" value="Eukaryotic translation initiation factor 3 subunit B"/>
    <property type="match status" value="1"/>
</dbReference>
<evidence type="ECO:0000256" key="1">
    <source>
        <dbReference type="ARBA" id="ARBA00004496"/>
    </source>
</evidence>
<keyword evidence="6 9" id="KW-0694">RNA-binding</keyword>
<protein>
    <recommendedName>
        <fullName evidence="8">Translation initiation factor eIF3 p90 subunit homolog</fullName>
    </recommendedName>
</protein>
<gene>
    <name evidence="11" type="ORF">INT43_008076</name>
</gene>
<accession>A0A8H7U6R7</accession>
<sequence>MPAATFDSKNFPDTEEDIDFTDIEQAYPLPEDEGFDSIVVVDNVPVVDQSKEEKLLTVLKKLITKAAGPIKENGIFMPTESKDDGKRVSKGYCFVDFENPESAIAAIKTLDGHRMDKSHILAVNRFTDIEKYTSIGDEYVEPEQEEFVQKEHLRSWLTDPQARDQWVMYRGDDVSIFWNRKTEAPEHEYSRTNWTETYVQWSPLGSYLTTFHRQGIALWGGPSWNKIVRFVHPGVKLIDFSPNERYLVTWSNEPINVSRIPEGSVNPFTEEDEGNQIVIWDTITGQLLRSFPVIQTGDAPKAISWPMFKWSPSEKYFARLVAGQQISIYQAPSMGLVGKKSVKIDGVADFEWSPAIPNGDDDKNFQKEEVLSYWTPEVGNQPARVTIMSCPSKEIIRTKNLFNVTDCKLQWQSQGHYLAVKVDRHTKTKKSTFANIEIFRLCQKEIPVETLELKEAVIAFAWEPKGERFAIITTSDPNLGVGVGPTGQAPATLKTSVGFYYLDRSKAVVAYRPLKIFDKKTSNHLFWSPKGRHLLAATLRSTTVFDLEFYDLDLEPAAEKKDAVKDDVGASVHLISTQEHYGVTDVEWDPTGRFVITGSSMWRHTADHGYCLWDFKGLLLFRQTIDKFKQLLWRPRPDSMLTKEQKKKIRKNLRQYSKVFEEEDLAVGDAATAKLVATRRKLVEQWYSWRKQVEKQATEERVALGKEIKTASDEGKLEVIEEWVEEVVEETEEIVDHLIQRDKVTPQRPLALPHYYLKYWLALFLVRITFNMVSEVTAGSRVLITGVTGYVGANVADKFLQAGHVVIGTSRSAKKSSNVEKYFKEKYGADRFEIYETSDIEKEGIFDEAVKDVEVVQHVASPILWTPEDAIKQVINPAVNGTLNLLKSVQKYGKNVKHVVYTSSLAAAVQFEKDPTYVVTEKDWNDDGIKVVNKMKEEGQTIDGMSAYYASKNEAERAFFRFREENKPSFAMTSILPTFCFGTILPPPADDEAVQAASSAKFITDLFAGKNRDVNSYPKPYTTYVNVVDVAQAHMLVTQHSDKTDGERYILSAGEFCYQQAVDIMREKYPERDNIIIKADPGNYPKSERFADGSKITRTLGLQYVDFKATILDNVKGLETIYK</sequence>
<dbReference type="Gene3D" id="3.40.50.720">
    <property type="entry name" value="NAD(P)-binding Rossmann-like Domain"/>
    <property type="match status" value="1"/>
</dbReference>
<dbReference type="InterPro" id="IPR015943">
    <property type="entry name" value="WD40/YVTN_repeat-like_dom_sf"/>
</dbReference>
<keyword evidence="4" id="KW-0853">WD repeat</keyword>
<dbReference type="SMART" id="SM00360">
    <property type="entry name" value="RRM"/>
    <property type="match status" value="1"/>
</dbReference>
<dbReference type="Pfam" id="PF00076">
    <property type="entry name" value="RRM_1"/>
    <property type="match status" value="1"/>
</dbReference>
<dbReference type="HAMAP" id="MF_03001">
    <property type="entry name" value="eIF3b"/>
    <property type="match status" value="1"/>
</dbReference>
<dbReference type="Gene3D" id="2.130.10.10">
    <property type="entry name" value="YVTN repeat-like/Quinoprotein amine dehydrogenase"/>
    <property type="match status" value="2"/>
</dbReference>
<dbReference type="GO" id="GO:0005852">
    <property type="term" value="C:eukaryotic translation initiation factor 3 complex"/>
    <property type="evidence" value="ECO:0007669"/>
    <property type="project" value="InterPro"/>
</dbReference>
<evidence type="ECO:0000256" key="9">
    <source>
        <dbReference type="PROSITE-ProRule" id="PRU00176"/>
    </source>
</evidence>
<keyword evidence="5" id="KW-0677">Repeat</keyword>
<dbReference type="GO" id="GO:0003723">
    <property type="term" value="F:RNA binding"/>
    <property type="evidence" value="ECO:0007669"/>
    <property type="project" value="UniProtKB-UniRule"/>
</dbReference>
<evidence type="ECO:0000256" key="7">
    <source>
        <dbReference type="ARBA" id="ARBA00022917"/>
    </source>
</evidence>
<dbReference type="InterPro" id="IPR011400">
    <property type="entry name" value="EIF3B"/>
</dbReference>
<evidence type="ECO:0000256" key="3">
    <source>
        <dbReference type="ARBA" id="ARBA00022540"/>
    </source>
</evidence>
<dbReference type="InterPro" id="IPR035979">
    <property type="entry name" value="RBD_domain_sf"/>
</dbReference>